<proteinExistence type="predicted"/>
<evidence type="ECO:0000313" key="1">
    <source>
        <dbReference type="EMBL" id="AGZ42910.1"/>
    </source>
</evidence>
<name>U5W4I9_9ACTN</name>
<dbReference type="RefSeq" id="WP_023363430.1">
    <property type="nucleotide sequence ID" value="NC_022657.1"/>
</dbReference>
<dbReference type="eggNOG" id="ENOG502ZG2D">
    <property type="taxonomic scope" value="Bacteria"/>
</dbReference>
<keyword evidence="2" id="KW-1185">Reference proteome</keyword>
<sequence length="286" mass="31205">MSPNEPLPTPSEAGAILAQFRTSKQLFNDLVMKVEKEWENLCKQVDAMLARGVHRVNSDSAWDSFTGWIADVNPFQQALVELLEDIRTAFNKVRDIVNKLLPMLRKVVERSVPVLSLCEHAFIYLSNVNSPLGDLYTASDSLVPDAYYWGGPTKEHYVKEVVGDQQGALDRVTEHVQGLSTWLAQTASKNTDYMATIVHNISPIPNALSAAAANATAATVDFASAFFAIDNLAEALGNTVQAVLDQTADLMSYLVGVVAGIQELTVIKTERRDLAGGKWPQSVADA</sequence>
<protein>
    <submittedName>
        <fullName evidence="1">Uncharacterized protein</fullName>
    </submittedName>
</protein>
<dbReference type="OrthoDB" id="3688443at2"/>
<organism evidence="1 2">
    <name type="scientific">Actinoplanes friuliensis DSM 7358</name>
    <dbReference type="NCBI Taxonomy" id="1246995"/>
    <lineage>
        <taxon>Bacteria</taxon>
        <taxon>Bacillati</taxon>
        <taxon>Actinomycetota</taxon>
        <taxon>Actinomycetes</taxon>
        <taxon>Micromonosporales</taxon>
        <taxon>Micromonosporaceae</taxon>
        <taxon>Actinoplanes</taxon>
    </lineage>
</organism>
<dbReference type="HOGENOM" id="CLU_971924_0_0_11"/>
<dbReference type="PATRIC" id="fig|1246995.3.peg.4702"/>
<gene>
    <name evidence="1" type="ORF">AFR_23200</name>
</gene>
<dbReference type="KEGG" id="afs:AFR_23200"/>
<evidence type="ECO:0000313" key="2">
    <source>
        <dbReference type="Proteomes" id="UP000017746"/>
    </source>
</evidence>
<dbReference type="Proteomes" id="UP000017746">
    <property type="component" value="Chromosome"/>
</dbReference>
<accession>U5W4I9</accession>
<dbReference type="AlphaFoldDB" id="U5W4I9"/>
<dbReference type="EMBL" id="CP006272">
    <property type="protein sequence ID" value="AGZ42910.1"/>
    <property type="molecule type" value="Genomic_DNA"/>
</dbReference>
<reference evidence="1 2" key="1">
    <citation type="journal article" date="2014" name="J. Biotechnol.">
        <title>Complete genome sequence of the actinobacterium Actinoplanes friuliensis HAG 010964, producer of the lipopeptide antibiotic friulimycin.</title>
        <authorList>
            <person name="Ruckert C."/>
            <person name="Szczepanowski R."/>
            <person name="Albersmeier A."/>
            <person name="Goesmann A."/>
            <person name="Fischer N."/>
            <person name="Steinkamper A."/>
            <person name="Puhler A."/>
            <person name="Biener R."/>
            <person name="Schwartz D."/>
            <person name="Kalinowski J."/>
        </authorList>
    </citation>
    <scope>NUCLEOTIDE SEQUENCE [LARGE SCALE GENOMIC DNA]</scope>
    <source>
        <strain evidence="1 2">DSM 7358</strain>
    </source>
</reference>
<dbReference type="STRING" id="1246995.AFR_23200"/>